<evidence type="ECO:0000256" key="1">
    <source>
        <dbReference type="ARBA" id="ARBA00004651"/>
    </source>
</evidence>
<protein>
    <submittedName>
        <fullName evidence="8">Lysylphosphatidylglycerol synthetase-like protein (DUF2156 family)</fullName>
    </submittedName>
</protein>
<keyword evidence="9" id="KW-1185">Reference proteome</keyword>
<dbReference type="InterPro" id="IPR024320">
    <property type="entry name" value="LPG_synthase_C"/>
</dbReference>
<feature type="transmembrane region" description="Helical" evidence="6">
    <location>
        <begin position="198"/>
        <end position="216"/>
    </location>
</feature>
<evidence type="ECO:0000259" key="7">
    <source>
        <dbReference type="Pfam" id="PF09924"/>
    </source>
</evidence>
<organism evidence="8 9">
    <name type="scientific">Humibacillus xanthopallidus</name>
    <dbReference type="NCBI Taxonomy" id="412689"/>
    <lineage>
        <taxon>Bacteria</taxon>
        <taxon>Bacillati</taxon>
        <taxon>Actinomycetota</taxon>
        <taxon>Actinomycetes</taxon>
        <taxon>Micrococcales</taxon>
        <taxon>Intrasporangiaceae</taxon>
        <taxon>Humibacillus</taxon>
    </lineage>
</organism>
<feature type="transmembrane region" description="Helical" evidence="6">
    <location>
        <begin position="228"/>
        <end position="249"/>
    </location>
</feature>
<feature type="transmembrane region" description="Helical" evidence="6">
    <location>
        <begin position="77"/>
        <end position="97"/>
    </location>
</feature>
<feature type="transmembrane region" description="Helical" evidence="6">
    <location>
        <begin position="143"/>
        <end position="166"/>
    </location>
</feature>
<evidence type="ECO:0000256" key="4">
    <source>
        <dbReference type="ARBA" id="ARBA00022989"/>
    </source>
</evidence>
<dbReference type="RefSeq" id="WP_221629272.1">
    <property type="nucleotide sequence ID" value="NZ_VFPM01000002.1"/>
</dbReference>
<comment type="caution">
    <text evidence="8">The sequence shown here is derived from an EMBL/GenBank/DDBJ whole genome shotgun (WGS) entry which is preliminary data.</text>
</comment>
<dbReference type="InterPro" id="IPR035952">
    <property type="entry name" value="Rhomboid-like_sf"/>
</dbReference>
<dbReference type="SUPFAM" id="SSF144091">
    <property type="entry name" value="Rhomboid-like"/>
    <property type="match status" value="1"/>
</dbReference>
<dbReference type="Pfam" id="PF09924">
    <property type="entry name" value="LPG_synthase_C"/>
    <property type="match status" value="1"/>
</dbReference>
<dbReference type="EMBL" id="VFPM01000002">
    <property type="protein sequence ID" value="TQM62520.1"/>
    <property type="molecule type" value="Genomic_DNA"/>
</dbReference>
<evidence type="ECO:0000256" key="2">
    <source>
        <dbReference type="ARBA" id="ARBA00022475"/>
    </source>
</evidence>
<comment type="subcellular location">
    <subcellularLocation>
        <location evidence="1">Cell membrane</location>
        <topology evidence="1">Multi-pass membrane protein</topology>
    </subcellularLocation>
</comment>
<dbReference type="PANTHER" id="PTHR34697">
    <property type="entry name" value="PHOSPHATIDYLGLYCEROL LYSYLTRANSFERASE"/>
    <property type="match status" value="1"/>
</dbReference>
<feature type="transmembrane region" description="Helical" evidence="6">
    <location>
        <begin position="330"/>
        <end position="351"/>
    </location>
</feature>
<feature type="transmembrane region" description="Helical" evidence="6">
    <location>
        <begin position="173"/>
        <end position="192"/>
    </location>
</feature>
<evidence type="ECO:0000256" key="6">
    <source>
        <dbReference type="SAM" id="Phobius"/>
    </source>
</evidence>
<proteinExistence type="predicted"/>
<reference evidence="8 9" key="1">
    <citation type="submission" date="2019-06" db="EMBL/GenBank/DDBJ databases">
        <title>Genome sequencing of plant associated microbes to promote plant fitness in Sorghum bicolor and Oryza sativa.</title>
        <authorList>
            <person name="Coleman-Derr D."/>
        </authorList>
    </citation>
    <scope>NUCLEOTIDE SEQUENCE [LARGE SCALE GENOMIC DNA]</scope>
    <source>
        <strain evidence="8 9">KV-663</strain>
    </source>
</reference>
<dbReference type="AlphaFoldDB" id="A0A543HW34"/>
<feature type="transmembrane region" description="Helical" evidence="6">
    <location>
        <begin position="287"/>
        <end position="310"/>
    </location>
</feature>
<evidence type="ECO:0000313" key="8">
    <source>
        <dbReference type="EMBL" id="TQM62520.1"/>
    </source>
</evidence>
<feature type="transmembrane region" description="Helical" evidence="6">
    <location>
        <begin position="261"/>
        <end position="280"/>
    </location>
</feature>
<feature type="transmembrane region" description="Helical" evidence="6">
    <location>
        <begin position="24"/>
        <end position="46"/>
    </location>
</feature>
<dbReference type="Proteomes" id="UP000316747">
    <property type="component" value="Unassembled WGS sequence"/>
</dbReference>
<dbReference type="PANTHER" id="PTHR34697:SF2">
    <property type="entry name" value="PHOSPHATIDYLGLYCEROL LYSYLTRANSFERASE"/>
    <property type="match status" value="1"/>
</dbReference>
<sequence>MTTDVTSDDTPEGVAHRAGRIARAVPLTIGVVALMVALGIATRTLWDPLEDRSLLDAVAYGLPAFQDGRWWTPATGAFFALTPAQYLPVVGGAAVLLGWSEWRLGTRRVAIAAVSSHLVGVLGAAMVLLALSGTGWGWAERTATVLDTGFSAGVLGAVAAASVTLVPPWRGRVRLLLSLYVVLSFLYIGLLWDLEHLIGVGFGLLLGPFLVGRRPAPVGVRFSRHEWRMIAFTGFLIAAAVRLVLYFVPSDGPLGATSSDSSAISVLVGAAVSVLLANGLRRGSHRAWLIAGALSTLSLLAGLVVLWVELAAADELSAAGTVITSSVPELVVDIVLWSLQILVLILGRAAFRARTSRRARRAALADMNDRETAISLLKTHGGTTMSWMGTWESNRWFVRRDTAGEPSGYIAFQVHRGVAIALGDAVGADEATRTAVLDAFVEAQEAQGLIVCFFSVTSEVESWGAARGYRDLLVAEEAIIDLPTLEFKGKQWQSVRTALNRAAKEGITYREGRLAEMPRGILTQVRAISELWVGDKGLPEMAFTLGGVDEALDPDTVVGLAIDAEATVHGVTSWLPVYAAGGTPHGWTLDVMRRLPDGFRPVTEFLIASACLSFKEQGSDLVSLSGAPLAHAGGDTADSEPLDRLLGALGEALEPLYGFRSLESFKQKFSPRGEPVHLVFPDEAALPRIGLALTSAYLPGASMRDLAAAGLKTIREDAPTR</sequence>
<accession>A0A543HW34</accession>
<feature type="transmembrane region" description="Helical" evidence="6">
    <location>
        <begin position="109"/>
        <end position="131"/>
    </location>
</feature>
<keyword evidence="2" id="KW-1003">Cell membrane</keyword>
<dbReference type="GO" id="GO:0055091">
    <property type="term" value="P:phospholipid homeostasis"/>
    <property type="evidence" value="ECO:0007669"/>
    <property type="project" value="TreeGrafter"/>
</dbReference>
<dbReference type="GO" id="GO:0016755">
    <property type="term" value="F:aminoacyltransferase activity"/>
    <property type="evidence" value="ECO:0007669"/>
    <property type="project" value="TreeGrafter"/>
</dbReference>
<keyword evidence="5 6" id="KW-0472">Membrane</keyword>
<evidence type="ECO:0000313" key="9">
    <source>
        <dbReference type="Proteomes" id="UP000316747"/>
    </source>
</evidence>
<evidence type="ECO:0000256" key="5">
    <source>
        <dbReference type="ARBA" id="ARBA00023136"/>
    </source>
</evidence>
<dbReference type="GO" id="GO:0005886">
    <property type="term" value="C:plasma membrane"/>
    <property type="evidence" value="ECO:0007669"/>
    <property type="project" value="UniProtKB-SubCell"/>
</dbReference>
<dbReference type="InterPro" id="IPR051211">
    <property type="entry name" value="PG_lysyltransferase"/>
</dbReference>
<gene>
    <name evidence="8" type="ORF">FBY41_2556</name>
</gene>
<keyword evidence="4 6" id="KW-1133">Transmembrane helix</keyword>
<keyword evidence="3 6" id="KW-0812">Transmembrane</keyword>
<evidence type="ECO:0000256" key="3">
    <source>
        <dbReference type="ARBA" id="ARBA00022692"/>
    </source>
</evidence>
<name>A0A543HW34_9MICO</name>
<feature type="domain" description="Phosphatidylglycerol lysyltransferase C-terminal" evidence="7">
    <location>
        <begin position="376"/>
        <end position="679"/>
    </location>
</feature>